<dbReference type="InterPro" id="IPR027461">
    <property type="entry name" value="Carboxypeptidase_A_C_sf"/>
</dbReference>
<dbReference type="GO" id="GO:0006508">
    <property type="term" value="P:proteolysis"/>
    <property type="evidence" value="ECO:0007669"/>
    <property type="project" value="UniProtKB-KW"/>
</dbReference>
<protein>
    <submittedName>
        <fullName evidence="9">LD-carboxypeptidase</fullName>
    </submittedName>
</protein>
<dbReference type="Pfam" id="PF17676">
    <property type="entry name" value="Peptidase_S66C"/>
    <property type="match status" value="1"/>
</dbReference>
<feature type="domain" description="LD-carboxypeptidase C-terminal" evidence="8">
    <location>
        <begin position="178"/>
        <end position="289"/>
    </location>
</feature>
<name>A0A401G4A4_9BACT</name>
<evidence type="ECO:0000313" key="10">
    <source>
        <dbReference type="Proteomes" id="UP000288096"/>
    </source>
</evidence>
<dbReference type="CDD" id="cd07025">
    <property type="entry name" value="Peptidase_S66"/>
    <property type="match status" value="1"/>
</dbReference>
<dbReference type="GO" id="GO:0004180">
    <property type="term" value="F:carboxypeptidase activity"/>
    <property type="evidence" value="ECO:0007669"/>
    <property type="project" value="UniProtKB-KW"/>
</dbReference>
<evidence type="ECO:0000256" key="6">
    <source>
        <dbReference type="PIRSR" id="PIRSR028757-1"/>
    </source>
</evidence>
<accession>A0A401G4A4</accession>
<evidence type="ECO:0000259" key="7">
    <source>
        <dbReference type="Pfam" id="PF02016"/>
    </source>
</evidence>
<evidence type="ECO:0000256" key="4">
    <source>
        <dbReference type="ARBA" id="ARBA00022801"/>
    </source>
</evidence>
<dbReference type="InterPro" id="IPR003507">
    <property type="entry name" value="S66_fam"/>
</dbReference>
<dbReference type="RefSeq" id="WP_124331073.1">
    <property type="nucleotide sequence ID" value="NZ_BEXT01000001.1"/>
</dbReference>
<comment type="similarity">
    <text evidence="1">Belongs to the peptidase S66 family.</text>
</comment>
<evidence type="ECO:0000256" key="3">
    <source>
        <dbReference type="ARBA" id="ARBA00022670"/>
    </source>
</evidence>
<dbReference type="GO" id="GO:0008236">
    <property type="term" value="F:serine-type peptidase activity"/>
    <property type="evidence" value="ECO:0007669"/>
    <property type="project" value="UniProtKB-KW"/>
</dbReference>
<evidence type="ECO:0000313" key="9">
    <source>
        <dbReference type="EMBL" id="GBC64069.1"/>
    </source>
</evidence>
<feature type="domain" description="LD-carboxypeptidase N-terminal" evidence="7">
    <location>
        <begin position="19"/>
        <end position="135"/>
    </location>
</feature>
<proteinExistence type="inferred from homology"/>
<keyword evidence="2 9" id="KW-0121">Carboxypeptidase</keyword>
<comment type="caution">
    <text evidence="9">The sequence shown here is derived from an EMBL/GenBank/DDBJ whole genome shotgun (WGS) entry which is preliminary data.</text>
</comment>
<evidence type="ECO:0000259" key="8">
    <source>
        <dbReference type="Pfam" id="PF17676"/>
    </source>
</evidence>
<reference evidence="10" key="1">
    <citation type="submission" date="2017-11" db="EMBL/GenBank/DDBJ databases">
        <authorList>
            <person name="Watanabe M."/>
            <person name="Kojima H."/>
        </authorList>
    </citation>
    <scope>NUCLEOTIDE SEQUENCE [LARGE SCALE GENOMIC DNA]</scope>
    <source>
        <strain evidence="10">Tokyo 01</strain>
    </source>
</reference>
<evidence type="ECO:0000256" key="2">
    <source>
        <dbReference type="ARBA" id="ARBA00022645"/>
    </source>
</evidence>
<gene>
    <name evidence="9" type="ORF">DENIS_5071</name>
</gene>
<dbReference type="InterPro" id="IPR029062">
    <property type="entry name" value="Class_I_gatase-like"/>
</dbReference>
<dbReference type="InterPro" id="IPR040921">
    <property type="entry name" value="Peptidase_S66C"/>
</dbReference>
<dbReference type="EMBL" id="BEXT01000001">
    <property type="protein sequence ID" value="GBC64069.1"/>
    <property type="molecule type" value="Genomic_DNA"/>
</dbReference>
<keyword evidence="5" id="KW-0720">Serine protease</keyword>
<feature type="active site" description="Charge relay system" evidence="6">
    <location>
        <position position="274"/>
    </location>
</feature>
<dbReference type="InterPro" id="IPR027478">
    <property type="entry name" value="LdcA_N"/>
</dbReference>
<dbReference type="Proteomes" id="UP000288096">
    <property type="component" value="Unassembled WGS sequence"/>
</dbReference>
<dbReference type="AlphaFoldDB" id="A0A401G4A4"/>
<dbReference type="OrthoDB" id="9807329at2"/>
<dbReference type="Gene3D" id="3.50.30.60">
    <property type="entry name" value="LD-carboxypeptidase A C-terminal domain-like"/>
    <property type="match status" value="1"/>
</dbReference>
<dbReference type="PANTHER" id="PTHR30237">
    <property type="entry name" value="MURAMOYLTETRAPEPTIDE CARBOXYPEPTIDASE"/>
    <property type="match status" value="1"/>
</dbReference>
<sequence>MIQKNIPILPGRLKPGDRVGVIAPASPVSPEEIAGGVAVLEAFGVSVWLPDGLFERQGYLAGSDDHRAHLINTLFADERVRAIVCARGGFGSVRTLSRLDFDLIGKHPKPLIGFSDISALLNVLYEKCGLITFHGPVLSTLADADSATKRAMRDTLLGAKQLEFASASADIIHGGWASGTVVGGNLSTLCHLLGTPFAPDFSGSILFLEDVGEPGYRIDRMLTQMKLAGCFERLAGLALGSFKDCAPACEIFGIAGQIVEGMNIPVVGGFDMGHGRCNLTFPIGAEAVLDAENARLVFHTGGQGGIC</sequence>
<feature type="active site" description="Charge relay system" evidence="6">
    <location>
        <position position="209"/>
    </location>
</feature>
<dbReference type="PANTHER" id="PTHR30237:SF2">
    <property type="entry name" value="MUREIN TETRAPEPTIDE CARBOXYPEPTIDASE"/>
    <property type="match status" value="1"/>
</dbReference>
<dbReference type="SUPFAM" id="SSF52317">
    <property type="entry name" value="Class I glutamine amidotransferase-like"/>
    <property type="match status" value="1"/>
</dbReference>
<feature type="active site" description="Nucleophile" evidence="6">
    <location>
        <position position="115"/>
    </location>
</feature>
<reference evidence="10" key="2">
    <citation type="submission" date="2019-01" db="EMBL/GenBank/DDBJ databases">
        <title>Genome sequence of Desulfonema ishimotonii strain Tokyo 01.</title>
        <authorList>
            <person name="Fukui M."/>
        </authorList>
    </citation>
    <scope>NUCLEOTIDE SEQUENCE [LARGE SCALE GENOMIC DNA]</scope>
    <source>
        <strain evidence="10">Tokyo 01</strain>
    </source>
</reference>
<organism evidence="9 10">
    <name type="scientific">Desulfonema ishimotonii</name>
    <dbReference type="NCBI Taxonomy" id="45657"/>
    <lineage>
        <taxon>Bacteria</taxon>
        <taxon>Pseudomonadati</taxon>
        <taxon>Thermodesulfobacteriota</taxon>
        <taxon>Desulfobacteria</taxon>
        <taxon>Desulfobacterales</taxon>
        <taxon>Desulfococcaceae</taxon>
        <taxon>Desulfonema</taxon>
    </lineage>
</organism>
<evidence type="ECO:0000256" key="1">
    <source>
        <dbReference type="ARBA" id="ARBA00010233"/>
    </source>
</evidence>
<dbReference type="SUPFAM" id="SSF141986">
    <property type="entry name" value="LD-carboxypeptidase A C-terminal domain-like"/>
    <property type="match status" value="1"/>
</dbReference>
<keyword evidence="10" id="KW-1185">Reference proteome</keyword>
<dbReference type="Gene3D" id="3.40.50.10740">
    <property type="entry name" value="Class I glutamine amidotransferase-like"/>
    <property type="match status" value="1"/>
</dbReference>
<evidence type="ECO:0000256" key="5">
    <source>
        <dbReference type="ARBA" id="ARBA00022825"/>
    </source>
</evidence>
<dbReference type="PIRSF" id="PIRSF028757">
    <property type="entry name" value="LD-carboxypeptidase"/>
    <property type="match status" value="1"/>
</dbReference>
<dbReference type="InterPro" id="IPR040449">
    <property type="entry name" value="Peptidase_S66_N"/>
</dbReference>
<dbReference type="Pfam" id="PF02016">
    <property type="entry name" value="Peptidase_S66"/>
    <property type="match status" value="1"/>
</dbReference>
<keyword evidence="3" id="KW-0645">Protease</keyword>
<keyword evidence="4" id="KW-0378">Hydrolase</keyword>